<evidence type="ECO:0000256" key="10">
    <source>
        <dbReference type="ARBA" id="ARBA00022741"/>
    </source>
</evidence>
<feature type="coiled-coil region" evidence="18">
    <location>
        <begin position="305"/>
        <end position="332"/>
    </location>
</feature>
<dbReference type="Proteomes" id="UP000198571">
    <property type="component" value="Unassembled WGS sequence"/>
</dbReference>
<comment type="subcellular location">
    <subcellularLocation>
        <location evidence="3">Cytoplasm</location>
    </subcellularLocation>
</comment>
<dbReference type="GO" id="GO:0016020">
    <property type="term" value="C:membrane"/>
    <property type="evidence" value="ECO:0007669"/>
    <property type="project" value="InterPro"/>
</dbReference>
<evidence type="ECO:0000256" key="2">
    <source>
        <dbReference type="ARBA" id="ARBA00001966"/>
    </source>
</evidence>
<dbReference type="SMART" id="SM00065">
    <property type="entry name" value="GAF"/>
    <property type="match status" value="2"/>
</dbReference>
<keyword evidence="9" id="KW-0479">Metal-binding</keyword>
<keyword evidence="7" id="KW-0963">Cytoplasm</keyword>
<keyword evidence="18" id="KW-0175">Coiled coil</keyword>
<dbReference type="GO" id="GO:0005737">
    <property type="term" value="C:cytoplasm"/>
    <property type="evidence" value="ECO:0007669"/>
    <property type="project" value="UniProtKB-SubCell"/>
</dbReference>
<dbReference type="SUPFAM" id="SSF55781">
    <property type="entry name" value="GAF domain-like"/>
    <property type="match status" value="2"/>
</dbReference>
<comment type="cofactor">
    <cofactor evidence="2">
        <name>[4Fe-4S] cluster</name>
        <dbReference type="ChEBI" id="CHEBI:49883"/>
    </cofactor>
</comment>
<evidence type="ECO:0000256" key="18">
    <source>
        <dbReference type="SAM" id="Coils"/>
    </source>
</evidence>
<dbReference type="SUPFAM" id="SSF55874">
    <property type="entry name" value="ATPase domain of HSP90 chaperone/DNA topoisomerase II/histidine kinase"/>
    <property type="match status" value="1"/>
</dbReference>
<dbReference type="CDD" id="cd16917">
    <property type="entry name" value="HATPase_UhpB-NarQ-NarX-like"/>
    <property type="match status" value="1"/>
</dbReference>
<dbReference type="Gene3D" id="3.30.450.40">
    <property type="match status" value="2"/>
</dbReference>
<evidence type="ECO:0000256" key="7">
    <source>
        <dbReference type="ARBA" id="ARBA00022490"/>
    </source>
</evidence>
<dbReference type="InterPro" id="IPR005467">
    <property type="entry name" value="His_kinase_dom"/>
</dbReference>
<dbReference type="SMART" id="SM00387">
    <property type="entry name" value="HATPase_c"/>
    <property type="match status" value="1"/>
</dbReference>
<dbReference type="Pfam" id="PF13185">
    <property type="entry name" value="GAF_2"/>
    <property type="match status" value="1"/>
</dbReference>
<keyword evidence="8" id="KW-0808">Transferase</keyword>
<dbReference type="InterPro" id="IPR029016">
    <property type="entry name" value="GAF-like_dom_sf"/>
</dbReference>
<dbReference type="InterPro" id="IPR050482">
    <property type="entry name" value="Sensor_HK_TwoCompSys"/>
</dbReference>
<dbReference type="InterPro" id="IPR004358">
    <property type="entry name" value="Sig_transdc_His_kin-like_C"/>
</dbReference>
<dbReference type="GO" id="GO:0046872">
    <property type="term" value="F:metal ion binding"/>
    <property type="evidence" value="ECO:0007669"/>
    <property type="project" value="UniProtKB-KW"/>
</dbReference>
<keyword evidence="13" id="KW-0408">Iron</keyword>
<dbReference type="InterPro" id="IPR003018">
    <property type="entry name" value="GAF"/>
</dbReference>
<organism evidence="20 21">
    <name type="scientific">Salipaludibacillus aurantiacus</name>
    <dbReference type="NCBI Taxonomy" id="1601833"/>
    <lineage>
        <taxon>Bacteria</taxon>
        <taxon>Bacillati</taxon>
        <taxon>Bacillota</taxon>
        <taxon>Bacilli</taxon>
        <taxon>Bacillales</taxon>
        <taxon>Bacillaceae</taxon>
    </lineage>
</organism>
<evidence type="ECO:0000313" key="21">
    <source>
        <dbReference type="Proteomes" id="UP000198571"/>
    </source>
</evidence>
<evidence type="ECO:0000256" key="4">
    <source>
        <dbReference type="ARBA" id="ARBA00012438"/>
    </source>
</evidence>
<evidence type="ECO:0000256" key="5">
    <source>
        <dbReference type="ARBA" id="ARBA00017322"/>
    </source>
</evidence>
<evidence type="ECO:0000256" key="11">
    <source>
        <dbReference type="ARBA" id="ARBA00022777"/>
    </source>
</evidence>
<evidence type="ECO:0000256" key="15">
    <source>
        <dbReference type="ARBA" id="ARBA00023014"/>
    </source>
</evidence>
<evidence type="ECO:0000256" key="12">
    <source>
        <dbReference type="ARBA" id="ARBA00022840"/>
    </source>
</evidence>
<accession>A0A1H9Q987</accession>
<dbReference type="RefSeq" id="WP_093047435.1">
    <property type="nucleotide sequence ID" value="NZ_FOGT01000002.1"/>
</dbReference>
<keyword evidence="14" id="KW-0902">Two-component regulatory system</keyword>
<evidence type="ECO:0000256" key="1">
    <source>
        <dbReference type="ARBA" id="ARBA00000085"/>
    </source>
</evidence>
<sequence length="519" mass="56809">MASKEQGNDLLTLKTIAETLNQSQDLNEMLTTVLERLLEVTGLAAGWIFLSENKGDYICAADCHLPPALKSDNKKPMKEGGCWCIDKYWSGKLTGAVNIMECKRLEDAVTLSLGDTKDITHHATVPLKAGKETFGLLNVASPGKIHFNVEELALLESVAYQIGTAIKRMKLYEAHQKRAVDFAKLDVATRQLKKLNNIATFSQAAADYIKAAFQFDDVTVYIKDNGRLSNKKSQDDSSDPETHFTFAAKADREKSVVLTERQNRFIAALPLNNGEKVIGVLVISTSASRQVSEEILKALADHLSLAMENAKLHKMRQELSVLEERNRLARDLHDSVSQTLFSLSLTTKGAKNLSGNDAQLEAALEGIQQMAHTALSEMRTLIWQLRPPGLEEGVVTALNKYGRNLGLIVHTRMDGVASLPEKTEETIWRIGQECLNNVLKHAKTDEAEVTLAMTGKKATLTVKDNGTGFFPEDTAGSIGLASMKERAKAAGGEFKVISKIGKGTEVTVTLPVKGGFDEN</sequence>
<dbReference type="GO" id="GO:0046983">
    <property type="term" value="F:protein dimerization activity"/>
    <property type="evidence" value="ECO:0007669"/>
    <property type="project" value="InterPro"/>
</dbReference>
<dbReference type="InterPro" id="IPR036890">
    <property type="entry name" value="HATPase_C_sf"/>
</dbReference>
<dbReference type="InterPro" id="IPR003594">
    <property type="entry name" value="HATPase_dom"/>
</dbReference>
<evidence type="ECO:0000256" key="3">
    <source>
        <dbReference type="ARBA" id="ARBA00004496"/>
    </source>
</evidence>
<dbReference type="InterPro" id="IPR011712">
    <property type="entry name" value="Sig_transdc_His_kin_sub3_dim/P"/>
</dbReference>
<evidence type="ECO:0000256" key="16">
    <source>
        <dbReference type="ARBA" id="ARBA00024827"/>
    </source>
</evidence>
<evidence type="ECO:0000256" key="17">
    <source>
        <dbReference type="ARBA" id="ARBA00030800"/>
    </source>
</evidence>
<evidence type="ECO:0000259" key="19">
    <source>
        <dbReference type="PROSITE" id="PS50109"/>
    </source>
</evidence>
<dbReference type="PRINTS" id="PR00344">
    <property type="entry name" value="BCTRLSENSOR"/>
</dbReference>
<evidence type="ECO:0000313" key="20">
    <source>
        <dbReference type="EMBL" id="SER56968.1"/>
    </source>
</evidence>
<dbReference type="OrthoDB" id="9795828at2"/>
<evidence type="ECO:0000256" key="9">
    <source>
        <dbReference type="ARBA" id="ARBA00022723"/>
    </source>
</evidence>
<evidence type="ECO:0000256" key="8">
    <source>
        <dbReference type="ARBA" id="ARBA00022679"/>
    </source>
</evidence>
<evidence type="ECO:0000256" key="13">
    <source>
        <dbReference type="ARBA" id="ARBA00023004"/>
    </source>
</evidence>
<dbReference type="EC" id="2.7.13.3" evidence="4"/>
<keyword evidence="21" id="KW-1185">Reference proteome</keyword>
<dbReference type="PANTHER" id="PTHR24421:SF40">
    <property type="entry name" value="SENSOR HISTIDINE KINASE YHCY"/>
    <property type="match status" value="1"/>
</dbReference>
<keyword evidence="11" id="KW-0418">Kinase</keyword>
<dbReference type="PANTHER" id="PTHR24421">
    <property type="entry name" value="NITRATE/NITRITE SENSOR PROTEIN NARX-RELATED"/>
    <property type="match status" value="1"/>
</dbReference>
<evidence type="ECO:0000256" key="14">
    <source>
        <dbReference type="ARBA" id="ARBA00023012"/>
    </source>
</evidence>
<dbReference type="PROSITE" id="PS50109">
    <property type="entry name" value="HIS_KIN"/>
    <property type="match status" value="1"/>
</dbReference>
<dbReference type="Pfam" id="PF07730">
    <property type="entry name" value="HisKA_3"/>
    <property type="match status" value="1"/>
</dbReference>
<dbReference type="Gene3D" id="1.20.5.1930">
    <property type="match status" value="1"/>
</dbReference>
<comment type="function">
    <text evidence="16">Member of the two-component regulatory system NreB/NreC involved in the control of dissimilatory nitrate/nitrite reduction in response to oxygen. NreB functions as a direct oxygen sensor histidine kinase which is autophosphorylated, in the absence of oxygen, probably at the conserved histidine residue, and transfers its phosphate group probably to a conserved aspartate residue of NreC. NreB/NreC activates the expression of the nitrate (narGHJI) and nitrite (nir) reductase operons, as well as the putative nitrate transporter gene narT.</text>
</comment>
<dbReference type="Gene3D" id="3.30.565.10">
    <property type="entry name" value="Histidine kinase-like ATPase, C-terminal domain"/>
    <property type="match status" value="1"/>
</dbReference>
<proteinExistence type="predicted"/>
<keyword evidence="10" id="KW-0547">Nucleotide-binding</keyword>
<keyword evidence="6" id="KW-0004">4Fe-4S</keyword>
<keyword evidence="15" id="KW-0411">Iron-sulfur</keyword>
<reference evidence="21" key="1">
    <citation type="submission" date="2016-10" db="EMBL/GenBank/DDBJ databases">
        <authorList>
            <person name="Varghese N."/>
            <person name="Submissions S."/>
        </authorList>
    </citation>
    <scope>NUCLEOTIDE SEQUENCE [LARGE SCALE GENOMIC DNA]</scope>
    <source>
        <strain evidence="21">S9</strain>
    </source>
</reference>
<evidence type="ECO:0000256" key="6">
    <source>
        <dbReference type="ARBA" id="ARBA00022485"/>
    </source>
</evidence>
<dbReference type="GO" id="GO:0000155">
    <property type="term" value="F:phosphorelay sensor kinase activity"/>
    <property type="evidence" value="ECO:0007669"/>
    <property type="project" value="InterPro"/>
</dbReference>
<gene>
    <name evidence="20" type="ORF">SAMN05518684_10295</name>
</gene>
<dbReference type="AlphaFoldDB" id="A0A1H9Q987"/>
<comment type="catalytic activity">
    <reaction evidence="1">
        <text>ATP + protein L-histidine = ADP + protein N-phospho-L-histidine.</text>
        <dbReference type="EC" id="2.7.13.3"/>
    </reaction>
</comment>
<dbReference type="Pfam" id="PF02518">
    <property type="entry name" value="HATPase_c"/>
    <property type="match status" value="1"/>
</dbReference>
<dbReference type="GO" id="GO:0005524">
    <property type="term" value="F:ATP binding"/>
    <property type="evidence" value="ECO:0007669"/>
    <property type="project" value="UniProtKB-KW"/>
</dbReference>
<name>A0A1H9Q987_9BACI</name>
<keyword evidence="12" id="KW-0067">ATP-binding</keyword>
<dbReference type="GO" id="GO:0051539">
    <property type="term" value="F:4 iron, 4 sulfur cluster binding"/>
    <property type="evidence" value="ECO:0007669"/>
    <property type="project" value="UniProtKB-KW"/>
</dbReference>
<dbReference type="STRING" id="1601833.SAMN05518684_10295"/>
<protein>
    <recommendedName>
        <fullName evidence="5">Oxygen sensor histidine kinase NreB</fullName>
        <ecNumber evidence="4">2.7.13.3</ecNumber>
    </recommendedName>
    <alternativeName>
        <fullName evidence="17">Nitrogen regulation protein B</fullName>
    </alternativeName>
</protein>
<dbReference type="EMBL" id="FOGT01000002">
    <property type="protein sequence ID" value="SER56968.1"/>
    <property type="molecule type" value="Genomic_DNA"/>
</dbReference>
<feature type="domain" description="Histidine kinase" evidence="19">
    <location>
        <begin position="435"/>
        <end position="514"/>
    </location>
</feature>